<comment type="caution">
    <text evidence="1">The sequence shown here is derived from an EMBL/GenBank/DDBJ whole genome shotgun (WGS) entry which is preliminary data.</text>
</comment>
<keyword evidence="2" id="KW-1185">Reference proteome</keyword>
<evidence type="ECO:0000313" key="1">
    <source>
        <dbReference type="EMBL" id="KAK1868464.1"/>
    </source>
</evidence>
<dbReference type="Proteomes" id="UP000798662">
    <property type="component" value="Chromosome 3"/>
</dbReference>
<accession>A0ACC3CEU1</accession>
<reference evidence="1" key="1">
    <citation type="submission" date="2019-11" db="EMBL/GenBank/DDBJ databases">
        <title>Nori genome reveals adaptations in red seaweeds to the harsh intertidal environment.</title>
        <authorList>
            <person name="Wang D."/>
            <person name="Mao Y."/>
        </authorList>
    </citation>
    <scope>NUCLEOTIDE SEQUENCE</scope>
    <source>
        <tissue evidence="1">Gametophyte</tissue>
    </source>
</reference>
<name>A0ACC3CEU1_PYRYE</name>
<gene>
    <name evidence="1" type="ORF">I4F81_010951</name>
</gene>
<proteinExistence type="predicted"/>
<evidence type="ECO:0000313" key="2">
    <source>
        <dbReference type="Proteomes" id="UP000798662"/>
    </source>
</evidence>
<sequence>MSSSLPRKRKANEEQVVPDYDAAAAASRSPLLVLSERRAAAAAAVRPPLATASALIPSAGGSGGDRLPPAGGSWPWAALRSGGGAGVGGVAAGRAGASADGFPGADGMVPGRPGGGGDAADGAFPGGSGDPFAMSDFENVYARMRAPDTGVAVADRRWRVMTYTKCFVGSEAVTWMMENLGVGTRPEAVKVGQRLMDAGLVHHVTHSEPFADEYFFYRWQEDDESSVLNMKRVWGVDRRPRHAVDVSVDLLTAIALICEDNRKGALAVATAAAGGVAPGSASPHTPAGQVRHEVVRPGSGMGGGLSAAAAAMAALTGLPHPSSILSSPSAPAPSPAPPVAAAGASAPVVPTEAAPQQVPSSQLPTALQPSPPALGSIPRPGGPEGLVPGGLARDIDPSPPMARMTSFTHLSGTSEGAHHGAAGGSVALGPGAIFPSVLPVGPSPRAFPAGSGSAGGSRDATPLIGGGDGGGAGAGASVAGSAGLMGTRALAAVGVSPVFNLAAGSPSMAADGANGDASARRGGSIVLEGSDDVDYNRLRASASFRAFAVATAELQRVDLLPLNHDERLAFFANVYNTLVLHAHAVYGPPATLLRRWVFFRTLSYRVGGTDWTLDDIEHGVLRGNARPPMLKFLQQLRVGDPRTAYVLGRRDGRIHFVISAGTVSDPPVRILEGEDVEALLDEATSDFLDVAVSVDVEARVVRVPRIFCWYAVDFPRGTGPLLRWIARYVRDELRVALLSLVDGVPPASPALAGGGGPAAASSSADVAAGAADGLLRRSSSSSVGLGMGGLSGGGGRVGASSSSGGLAGVGSGGGGESPSASALAAAVSPGGGGTGGGDAPSVTIKYENFDWTADARFSAAVVRRKRRRLARAAAAAAAAAAGTAAPTGHLPSLHPSAAPAMALPAGTLPEGTVVTVPPVTFAQGVFSSAAPGPLGGGSGGGVGGAGGGSGVGGGRPSPLPPADGVPGGGGRRGGHAAAPAAVPDVAAVAVPDVGAATSPPAAGRRADRRGGLPRSEQGGPPVSLQECHGPGTGR</sequence>
<dbReference type="EMBL" id="CM020620">
    <property type="protein sequence ID" value="KAK1868464.1"/>
    <property type="molecule type" value="Genomic_DNA"/>
</dbReference>
<protein>
    <submittedName>
        <fullName evidence="1">Uncharacterized protein</fullName>
    </submittedName>
</protein>
<organism evidence="1 2">
    <name type="scientific">Pyropia yezoensis</name>
    <name type="common">Susabi-nori</name>
    <name type="synonym">Porphyra yezoensis</name>
    <dbReference type="NCBI Taxonomy" id="2788"/>
    <lineage>
        <taxon>Eukaryota</taxon>
        <taxon>Rhodophyta</taxon>
        <taxon>Bangiophyceae</taxon>
        <taxon>Bangiales</taxon>
        <taxon>Bangiaceae</taxon>
        <taxon>Pyropia</taxon>
    </lineage>
</organism>